<accession>A0A4Q9FIS4</accession>
<dbReference type="AlphaFoldDB" id="A0A4Q9FIS4"/>
<evidence type="ECO:0000259" key="2">
    <source>
        <dbReference type="Pfam" id="PF18962"/>
    </source>
</evidence>
<proteinExistence type="predicted"/>
<sequence length="516" mass="58235">MESKGLIKFLLILISVCCTKSFYAQSFEILADNWTKRRVITDTIKSGNFILGVNSNGGGYITEVSIPGIGNTMGVQAQKYGRGGQSSIRDLARGGQYNPTQAGFSDEGGTVCEVVKTTEGKIVIPSRGCALYNGDGKFDYTRWENIVPDHPHIIDNNSDQDNIEEENLSVVIDGRTFTHQAAEVHSDFDFYCEYENVKNTINLDIPAIRHYLEYRFVRSSTLPNSAMRQFNTSALSAVGKWSPEKLQDDISTQFPVGTHPGSTTNLNYVSYSWSIRTDVAIWNPIYRYAQKNDDSWEIVERQGTFNGDNSNYKLRFIVADSNDENNGHALGFYLPDTNINTFDVVGVNESNGSEAYRDDRTLENFYLDIPYRTPTMSWIGFRKRFKGLIDRSILSATNPGVYEKFRQESILLYGTPAEIKTAFTQLDTYYQNQLSTSEFSPNHSSQFEIYPNPANSDIHITLTSSESKIEVFNLLGVKIYDTVVFSKQTTIPIHQFKTTGIYIVRVNNTTKKIIIN</sequence>
<name>A0A4Q9FIS4_9FLAO</name>
<dbReference type="OrthoDB" id="1451059at2"/>
<evidence type="ECO:0000256" key="1">
    <source>
        <dbReference type="ARBA" id="ARBA00022729"/>
    </source>
</evidence>
<feature type="domain" description="Secretion system C-terminal sorting" evidence="2">
    <location>
        <begin position="449"/>
        <end position="515"/>
    </location>
</feature>
<keyword evidence="4" id="KW-1185">Reference proteome</keyword>
<dbReference type="RefSeq" id="WP_130964456.1">
    <property type="nucleotide sequence ID" value="NZ_SIRT01000008.1"/>
</dbReference>
<protein>
    <submittedName>
        <fullName evidence="3">T9SS type A sorting domain-containing protein</fullName>
    </submittedName>
</protein>
<gene>
    <name evidence="3" type="ORF">EYD45_10235</name>
</gene>
<evidence type="ECO:0000313" key="3">
    <source>
        <dbReference type="EMBL" id="TBN02925.1"/>
    </source>
</evidence>
<keyword evidence="1" id="KW-0732">Signal</keyword>
<evidence type="ECO:0000313" key="4">
    <source>
        <dbReference type="Proteomes" id="UP000291142"/>
    </source>
</evidence>
<organism evidence="3 4">
    <name type="scientific">Hyunsoonleella flava</name>
    <dbReference type="NCBI Taxonomy" id="2527939"/>
    <lineage>
        <taxon>Bacteria</taxon>
        <taxon>Pseudomonadati</taxon>
        <taxon>Bacteroidota</taxon>
        <taxon>Flavobacteriia</taxon>
        <taxon>Flavobacteriales</taxon>
        <taxon>Flavobacteriaceae</taxon>
    </lineage>
</organism>
<reference evidence="3 4" key="1">
    <citation type="submission" date="2019-02" db="EMBL/GenBank/DDBJ databases">
        <title>Hyunsoonleella sp., isolated from marine sediment.</title>
        <authorList>
            <person name="Liu B.-T."/>
        </authorList>
    </citation>
    <scope>NUCLEOTIDE SEQUENCE [LARGE SCALE GENOMIC DNA]</scope>
    <source>
        <strain evidence="3 4">T58</strain>
    </source>
</reference>
<dbReference type="Proteomes" id="UP000291142">
    <property type="component" value="Unassembled WGS sequence"/>
</dbReference>
<comment type="caution">
    <text evidence="3">The sequence shown here is derived from an EMBL/GenBank/DDBJ whole genome shotgun (WGS) entry which is preliminary data.</text>
</comment>
<dbReference type="NCBIfam" id="TIGR04183">
    <property type="entry name" value="Por_Secre_tail"/>
    <property type="match status" value="1"/>
</dbReference>
<dbReference type="Pfam" id="PF18962">
    <property type="entry name" value="Por_Secre_tail"/>
    <property type="match status" value="1"/>
</dbReference>
<dbReference type="EMBL" id="SIRT01000008">
    <property type="protein sequence ID" value="TBN02925.1"/>
    <property type="molecule type" value="Genomic_DNA"/>
</dbReference>
<dbReference type="InterPro" id="IPR026444">
    <property type="entry name" value="Secre_tail"/>
</dbReference>